<dbReference type="CDD" id="cd00090">
    <property type="entry name" value="HTH_ARSR"/>
    <property type="match status" value="1"/>
</dbReference>
<evidence type="ECO:0000256" key="1">
    <source>
        <dbReference type="SAM" id="Phobius"/>
    </source>
</evidence>
<organism evidence="3 4">
    <name type="scientific">Candidatus Uhrbacteria bacterium RIFOXYB2_FULL_45_11</name>
    <dbReference type="NCBI Taxonomy" id="1802421"/>
    <lineage>
        <taxon>Bacteria</taxon>
        <taxon>Candidatus Uhriibacteriota</taxon>
    </lineage>
</organism>
<dbReference type="STRING" id="1802421.A2318_00665"/>
<dbReference type="PANTHER" id="PTHR34293">
    <property type="entry name" value="HTH-TYPE TRANSCRIPTIONAL REGULATOR TRMBL2"/>
    <property type="match status" value="1"/>
</dbReference>
<dbReference type="InterPro" id="IPR036388">
    <property type="entry name" value="WH-like_DNA-bd_sf"/>
</dbReference>
<dbReference type="InterPro" id="IPR051797">
    <property type="entry name" value="TrmB-like"/>
</dbReference>
<dbReference type="InterPro" id="IPR002831">
    <property type="entry name" value="Tscrpt_reg_TrmB_N"/>
</dbReference>
<feature type="domain" description="Transcription regulator TrmB N-terminal" evidence="2">
    <location>
        <begin position="39"/>
        <end position="104"/>
    </location>
</feature>
<dbReference type="InterPro" id="IPR011991">
    <property type="entry name" value="ArsR-like_HTH"/>
</dbReference>
<protein>
    <recommendedName>
        <fullName evidence="2">Transcription regulator TrmB N-terminal domain-containing protein</fullName>
    </recommendedName>
</protein>
<proteinExistence type="predicted"/>
<dbReference type="Pfam" id="PF01978">
    <property type="entry name" value="TrmB"/>
    <property type="match status" value="1"/>
</dbReference>
<reference evidence="3 4" key="1">
    <citation type="journal article" date="2016" name="Nat. Commun.">
        <title>Thousands of microbial genomes shed light on interconnected biogeochemical processes in an aquifer system.</title>
        <authorList>
            <person name="Anantharaman K."/>
            <person name="Brown C.T."/>
            <person name="Hug L.A."/>
            <person name="Sharon I."/>
            <person name="Castelle C.J."/>
            <person name="Probst A.J."/>
            <person name="Thomas B.C."/>
            <person name="Singh A."/>
            <person name="Wilkins M.J."/>
            <person name="Karaoz U."/>
            <person name="Brodie E.L."/>
            <person name="Williams K.H."/>
            <person name="Hubbard S.S."/>
            <person name="Banfield J.F."/>
        </authorList>
    </citation>
    <scope>NUCLEOTIDE SEQUENCE [LARGE SCALE GENOMIC DNA]</scope>
</reference>
<evidence type="ECO:0000313" key="3">
    <source>
        <dbReference type="EMBL" id="OGL96472.1"/>
    </source>
</evidence>
<dbReference type="Proteomes" id="UP000177331">
    <property type="component" value="Unassembled WGS sequence"/>
</dbReference>
<name>A0A1F7W108_9BACT</name>
<keyword evidence="1" id="KW-1133">Transmembrane helix</keyword>
<sequence length="275" mass="31537">MERDEKQSRYGGAVFLVVCFISCYNSLTMATDFFKLFTSLGLSKTETQVYLASFELGPTSVQEIAKKARISRTAAYEAIESLQKRSLLSTFVRGKKRFFSAEEPERALKHFKDSVTEMSAKLDDFQRVLPEMKMLAGGERPTVRFYEGREAIFALFNDLAQTAPKRLDEVSNMVDLYEFLDTDYVKEVRKVVDPSKMQTRILHRGEVKHEKRAHVEYVQLPDDLGNFHGDIWVYGNRVAFVAFVGKVMAVIIESEPFADTARVLFEAGWRMYKGK</sequence>
<dbReference type="PANTHER" id="PTHR34293:SF1">
    <property type="entry name" value="HTH-TYPE TRANSCRIPTIONAL REGULATOR TRMBL2"/>
    <property type="match status" value="1"/>
</dbReference>
<dbReference type="SUPFAM" id="SSF46785">
    <property type="entry name" value="Winged helix' DNA-binding domain"/>
    <property type="match status" value="1"/>
</dbReference>
<keyword evidence="1" id="KW-0812">Transmembrane</keyword>
<gene>
    <name evidence="3" type="ORF">A2318_00665</name>
</gene>
<evidence type="ECO:0000259" key="2">
    <source>
        <dbReference type="Pfam" id="PF01978"/>
    </source>
</evidence>
<feature type="transmembrane region" description="Helical" evidence="1">
    <location>
        <begin position="12"/>
        <end position="34"/>
    </location>
</feature>
<evidence type="ECO:0000313" key="4">
    <source>
        <dbReference type="Proteomes" id="UP000177331"/>
    </source>
</evidence>
<dbReference type="AlphaFoldDB" id="A0A1F7W108"/>
<dbReference type="InterPro" id="IPR036390">
    <property type="entry name" value="WH_DNA-bd_sf"/>
</dbReference>
<accession>A0A1F7W108</accession>
<dbReference type="Gene3D" id="1.10.10.10">
    <property type="entry name" value="Winged helix-like DNA-binding domain superfamily/Winged helix DNA-binding domain"/>
    <property type="match status" value="1"/>
</dbReference>
<dbReference type="EMBL" id="MGFD01000067">
    <property type="protein sequence ID" value="OGL96472.1"/>
    <property type="molecule type" value="Genomic_DNA"/>
</dbReference>
<keyword evidence="1" id="KW-0472">Membrane</keyword>
<comment type="caution">
    <text evidence="3">The sequence shown here is derived from an EMBL/GenBank/DDBJ whole genome shotgun (WGS) entry which is preliminary data.</text>
</comment>